<feature type="region of interest" description="Disordered" evidence="6">
    <location>
        <begin position="868"/>
        <end position="965"/>
    </location>
</feature>
<keyword evidence="9" id="KW-1185">Reference proteome</keyword>
<dbReference type="InterPro" id="IPR002928">
    <property type="entry name" value="Myosin_tail"/>
</dbReference>
<evidence type="ECO:0000256" key="6">
    <source>
        <dbReference type="SAM" id="MobiDB-lite"/>
    </source>
</evidence>
<evidence type="ECO:0000259" key="7">
    <source>
        <dbReference type="Pfam" id="PF01576"/>
    </source>
</evidence>
<feature type="compositionally biased region" description="Polar residues" evidence="6">
    <location>
        <begin position="1252"/>
        <end position="1267"/>
    </location>
</feature>
<dbReference type="Proteomes" id="UP000031443">
    <property type="component" value="Unassembled WGS sequence"/>
</dbReference>
<feature type="compositionally biased region" description="Polar residues" evidence="6">
    <location>
        <begin position="871"/>
        <end position="886"/>
    </location>
</feature>
<keyword evidence="2" id="KW-0965">Cell junction</keyword>
<evidence type="ECO:0000256" key="3">
    <source>
        <dbReference type="ARBA" id="ARBA00023054"/>
    </source>
</evidence>
<feature type="compositionally biased region" description="Low complexity" evidence="6">
    <location>
        <begin position="183"/>
        <end position="192"/>
    </location>
</feature>
<name>M7B713_CHEMY</name>
<reference evidence="9" key="1">
    <citation type="journal article" date="2013" name="Nat. Genet.">
        <title>The draft genomes of soft-shell turtle and green sea turtle yield insights into the development and evolution of the turtle-specific body plan.</title>
        <authorList>
            <person name="Wang Z."/>
            <person name="Pascual-Anaya J."/>
            <person name="Zadissa A."/>
            <person name="Li W."/>
            <person name="Niimura Y."/>
            <person name="Huang Z."/>
            <person name="Li C."/>
            <person name="White S."/>
            <person name="Xiong Z."/>
            <person name="Fang D."/>
            <person name="Wang B."/>
            <person name="Ming Y."/>
            <person name="Chen Y."/>
            <person name="Zheng Y."/>
            <person name="Kuraku S."/>
            <person name="Pignatelli M."/>
            <person name="Herrero J."/>
            <person name="Beal K."/>
            <person name="Nozawa M."/>
            <person name="Li Q."/>
            <person name="Wang J."/>
            <person name="Zhang H."/>
            <person name="Yu L."/>
            <person name="Shigenobu S."/>
            <person name="Wang J."/>
            <person name="Liu J."/>
            <person name="Flicek P."/>
            <person name="Searle S."/>
            <person name="Wang J."/>
            <person name="Kuratani S."/>
            <person name="Yin Y."/>
            <person name="Aken B."/>
            <person name="Zhang G."/>
            <person name="Irie N."/>
        </authorList>
    </citation>
    <scope>NUCLEOTIDE SEQUENCE [LARGE SCALE GENOMIC DNA]</scope>
</reference>
<comment type="subcellular location">
    <subcellularLocation>
        <location evidence="1">Cell junction</location>
        <location evidence="1">Tight junction</location>
    </subcellularLocation>
</comment>
<comment type="similarity">
    <text evidence="4">Belongs to the cingulin family.</text>
</comment>
<feature type="compositionally biased region" description="Basic and acidic residues" evidence="6">
    <location>
        <begin position="887"/>
        <end position="923"/>
    </location>
</feature>
<feature type="compositionally biased region" description="Basic and acidic residues" evidence="6">
    <location>
        <begin position="941"/>
        <end position="965"/>
    </location>
</feature>
<dbReference type="GO" id="GO:0016459">
    <property type="term" value="C:myosin complex"/>
    <property type="evidence" value="ECO:0007669"/>
    <property type="project" value="InterPro"/>
</dbReference>
<organism evidence="8 9">
    <name type="scientific">Chelonia mydas</name>
    <name type="common">Green sea-turtle</name>
    <name type="synonym">Chelonia agassizi</name>
    <dbReference type="NCBI Taxonomy" id="8469"/>
    <lineage>
        <taxon>Eukaryota</taxon>
        <taxon>Metazoa</taxon>
        <taxon>Chordata</taxon>
        <taxon>Craniata</taxon>
        <taxon>Vertebrata</taxon>
        <taxon>Euteleostomi</taxon>
        <taxon>Archelosauria</taxon>
        <taxon>Testudinata</taxon>
        <taxon>Testudines</taxon>
        <taxon>Cryptodira</taxon>
        <taxon>Durocryptodira</taxon>
        <taxon>Americhelydia</taxon>
        <taxon>Chelonioidea</taxon>
        <taxon>Cheloniidae</taxon>
        <taxon>Chelonia</taxon>
    </lineage>
</organism>
<feature type="compositionally biased region" description="Low complexity" evidence="6">
    <location>
        <begin position="351"/>
        <end position="363"/>
    </location>
</feature>
<evidence type="ECO:0000256" key="5">
    <source>
        <dbReference type="ARBA" id="ARBA00044075"/>
    </source>
</evidence>
<dbReference type="SUPFAM" id="SSF90257">
    <property type="entry name" value="Myosin rod fragments"/>
    <property type="match status" value="1"/>
</dbReference>
<evidence type="ECO:0000256" key="1">
    <source>
        <dbReference type="ARBA" id="ARBA00004435"/>
    </source>
</evidence>
<evidence type="ECO:0000313" key="9">
    <source>
        <dbReference type="Proteomes" id="UP000031443"/>
    </source>
</evidence>
<keyword evidence="3" id="KW-0175">Coiled coil</keyword>
<feature type="region of interest" description="Disordered" evidence="6">
    <location>
        <begin position="448"/>
        <end position="475"/>
    </location>
</feature>
<dbReference type="GO" id="GO:0008017">
    <property type="term" value="F:microtubule binding"/>
    <property type="evidence" value="ECO:0007669"/>
    <property type="project" value="TreeGrafter"/>
</dbReference>
<dbReference type="GO" id="GO:0005923">
    <property type="term" value="C:bicellular tight junction"/>
    <property type="evidence" value="ECO:0007669"/>
    <property type="project" value="TreeGrafter"/>
</dbReference>
<dbReference type="AlphaFoldDB" id="M7B713"/>
<feature type="region of interest" description="Disordered" evidence="6">
    <location>
        <begin position="1224"/>
        <end position="1267"/>
    </location>
</feature>
<feature type="compositionally biased region" description="Low complexity" evidence="6">
    <location>
        <begin position="211"/>
        <end position="221"/>
    </location>
</feature>
<feature type="compositionally biased region" description="Basic and acidic residues" evidence="6">
    <location>
        <begin position="1014"/>
        <end position="1032"/>
    </location>
</feature>
<proteinExistence type="inferred from homology"/>
<dbReference type="STRING" id="8469.M7B713"/>
<evidence type="ECO:0000313" key="8">
    <source>
        <dbReference type="EMBL" id="EMP27968.1"/>
    </source>
</evidence>
<gene>
    <name evidence="8" type="ORF">UY3_14945</name>
</gene>
<feature type="region of interest" description="Disordered" evidence="6">
    <location>
        <begin position="1012"/>
        <end position="1032"/>
    </location>
</feature>
<feature type="compositionally biased region" description="Polar residues" evidence="6">
    <location>
        <begin position="926"/>
        <end position="940"/>
    </location>
</feature>
<dbReference type="EMBL" id="KB565896">
    <property type="protein sequence ID" value="EMP27968.1"/>
    <property type="molecule type" value="Genomic_DNA"/>
</dbReference>
<evidence type="ECO:0000256" key="2">
    <source>
        <dbReference type="ARBA" id="ARBA00022427"/>
    </source>
</evidence>
<feature type="compositionally biased region" description="Low complexity" evidence="6">
    <location>
        <begin position="300"/>
        <end position="314"/>
    </location>
</feature>
<accession>M7B713</accession>
<feature type="region of interest" description="Disordered" evidence="6">
    <location>
        <begin position="81"/>
        <end position="274"/>
    </location>
</feature>
<dbReference type="PANTHER" id="PTHR46349:SF4">
    <property type="entry name" value="CINGULIN"/>
    <property type="match status" value="1"/>
</dbReference>
<keyword evidence="2" id="KW-0796">Tight junction</keyword>
<dbReference type="GO" id="GO:0000226">
    <property type="term" value="P:microtubule cytoskeleton organization"/>
    <property type="evidence" value="ECO:0007669"/>
    <property type="project" value="TreeGrafter"/>
</dbReference>
<feature type="region of interest" description="Disordered" evidence="6">
    <location>
        <begin position="287"/>
        <end position="327"/>
    </location>
</feature>
<protein>
    <recommendedName>
        <fullName evidence="5">Cingulin</fullName>
    </recommendedName>
</protein>
<dbReference type="eggNOG" id="ENOG502R9EI">
    <property type="taxonomic scope" value="Eukaryota"/>
</dbReference>
<sequence>MEQHVNGAMGEKPNPMDYGVQIRFIDDLKEMKKPQNIRPKHSKPGSYGVAVRVQGIDGQPFVVLNSGAKGEDSFGVQIKSESKYGNPAHSQWPEQLPPNSLREGPGSISSDSDLPESRYVARRSQYSTSDEELSFQRYPRETRLVSAEAAHSYRQDGSSSPQGGSKQLPPQRPFGEELRRTQSHSSLLSPSSEEAYGPSPLSMQTRGTYRSQSPASTKSSSTLDIAGRKRTGPSRESHAASGRRFVGKQRSPDPEFSGPRQPADQSDIDTKPLSSVDSLITKFMGRELSSAQLQDRLTEGPKGLAAKPPGAANASRTGSLNRALPEDLKENSVKVQLMRDWTHKSLEEPVVEQQQSQVQSEVQLKSTPDLLKDQQEVSPPGSSEYTKELIYSILKDGSKESESSLKRKTNLMFEKIQALAVVPPEDARASISQNNELKRKVEELQEKLDEETKLRQKAEQAREHARSGAARNLESRLAEAQDECRLLKEDLEKTMRELKSRLQELTEVKAAREQAEDKLGDAEEQLMGMHEELDRLRKTSVDSADRDELMKELLETREELEEVLNAKQKQEEHLRLRERELTALKGALKEEVANHDKELDRVTQQYQHDMDQLRRNMEDVSQDQASLEIERQKINSIVRKLQKELEESNEETSHWREMFQKNKEELLSTKQELMQVKQEREEFEEELRELRERFSAMRVEVDQVRNSTVDAGQVEALKKKLRQAQEELRELASEKEAQDELVHQRERELAALKGALQEEVASRDMQVKVAVESEKEATEQMRKAMESALRETQEENDDLRRKILGLEMQVKEYRHFSENWEGSEARLREKIAKLEADRRQMEESLEEAAEQEQELLMAKRSLESRLEEAQRSLSRLSQEHQVLNASHQEEMKQKEQLRRTKNELEEQKRLLDKTTEKLTRELDQMAQESHSSLAMLQSQLEEYKEKSRKEVADSQKQAKDRSAEVEKMQFTMGRLQDEIMRLKQALQDSHAERESAVLDKDVLAQRLQNLEQEVESKKRSQGDRSRQVKALEEKSKHLEVELDEERNTVELLTDRINRSRDQIDQLRAELLQERSSRQDLECDKISLERQNKDLKSRLASSEGLQKPSASLSQLESRIQELQDKLQAEEREKNVLVSSNRKLERKVKELTIQIDDERQHVNDQKDQLSLRVKALKRQMDEAEEEIERLESARKKAQRELEEQHELNEQLQNRVKALEKEAWRKATRSAAEASLDDDRLSSDEEFDSAYGPSSIASLLTEGNLQTSSC</sequence>
<feature type="region of interest" description="Disordered" evidence="6">
    <location>
        <begin position="348"/>
        <end position="387"/>
    </location>
</feature>
<feature type="compositionally biased region" description="Basic and acidic residues" evidence="6">
    <location>
        <begin position="448"/>
        <end position="466"/>
    </location>
</feature>
<feature type="domain" description="Myosin tail" evidence="7">
    <location>
        <begin position="978"/>
        <end position="1217"/>
    </location>
</feature>
<dbReference type="PANTHER" id="PTHR46349">
    <property type="entry name" value="CINGULIN-LIKE PROTEIN 1-RELATED"/>
    <property type="match status" value="1"/>
</dbReference>
<feature type="compositionally biased region" description="Polar residues" evidence="6">
    <location>
        <begin position="155"/>
        <end position="165"/>
    </location>
</feature>
<dbReference type="Pfam" id="PF01576">
    <property type="entry name" value="Myosin_tail_1"/>
    <property type="match status" value="1"/>
</dbReference>
<feature type="compositionally biased region" description="Polar residues" evidence="6">
    <location>
        <begin position="201"/>
        <end position="210"/>
    </location>
</feature>
<evidence type="ECO:0000256" key="4">
    <source>
        <dbReference type="ARBA" id="ARBA00038467"/>
    </source>
</evidence>